<evidence type="ECO:0000313" key="1">
    <source>
        <dbReference type="EMBL" id="MEA9358345.1"/>
    </source>
</evidence>
<evidence type="ECO:0000313" key="2">
    <source>
        <dbReference type="Proteomes" id="UP001302274"/>
    </source>
</evidence>
<dbReference type="RefSeq" id="WP_323578703.1">
    <property type="nucleotide sequence ID" value="NZ_JAYGJQ010000003.1"/>
</dbReference>
<dbReference type="EMBL" id="JAYGJQ010000003">
    <property type="protein sequence ID" value="MEA9358345.1"/>
    <property type="molecule type" value="Genomic_DNA"/>
</dbReference>
<gene>
    <name evidence="1" type="ORF">SHI21_19070</name>
</gene>
<accession>A0ABU5VZ54</accession>
<name>A0ABU5VZ54_9BACT</name>
<dbReference type="Proteomes" id="UP001302274">
    <property type="component" value="Unassembled WGS sequence"/>
</dbReference>
<sequence length="130" mass="14881">MKYIIFSLLFSHTVYAKNVTEYVCNIDKDIKVELSLLDAKNPSVSLIHKNAKFGLCFFETPPTKIDLDKKAVNLETLWNLELKKCTYYSDKLKSKLSLLQSSSFKQSAGKTPSYFQLLTDQQPLFCTPKT</sequence>
<proteinExistence type="predicted"/>
<organism evidence="1 2">
    <name type="scientific">Bacteriovorax antarcticus</name>
    <dbReference type="NCBI Taxonomy" id="3088717"/>
    <lineage>
        <taxon>Bacteria</taxon>
        <taxon>Pseudomonadati</taxon>
        <taxon>Bdellovibrionota</taxon>
        <taxon>Bacteriovoracia</taxon>
        <taxon>Bacteriovoracales</taxon>
        <taxon>Bacteriovoracaceae</taxon>
        <taxon>Bacteriovorax</taxon>
    </lineage>
</organism>
<keyword evidence="2" id="KW-1185">Reference proteome</keyword>
<comment type="caution">
    <text evidence="1">The sequence shown here is derived from an EMBL/GenBank/DDBJ whole genome shotgun (WGS) entry which is preliminary data.</text>
</comment>
<reference evidence="1 2" key="1">
    <citation type="submission" date="2023-11" db="EMBL/GenBank/DDBJ databases">
        <title>A Novel Polar Bacteriovorax (B. antarcticus) Isolated from the Biocrust in Antarctica.</title>
        <authorList>
            <person name="Mun W."/>
            <person name="Choi S.Y."/>
            <person name="Mitchell R.J."/>
        </authorList>
    </citation>
    <scope>NUCLEOTIDE SEQUENCE [LARGE SCALE GENOMIC DNA]</scope>
    <source>
        <strain evidence="1 2">PP10</strain>
    </source>
</reference>
<protein>
    <submittedName>
        <fullName evidence="1">Uncharacterized protein</fullName>
    </submittedName>
</protein>